<comment type="caution">
    <text evidence="2">The sequence shown here is derived from an EMBL/GenBank/DDBJ whole genome shotgun (WGS) entry which is preliminary data.</text>
</comment>
<keyword evidence="2" id="KW-0808">Transferase</keyword>
<dbReference type="Gene3D" id="3.40.50.150">
    <property type="entry name" value="Vaccinia Virus protein VP39"/>
    <property type="match status" value="1"/>
</dbReference>
<evidence type="ECO:0000259" key="1">
    <source>
        <dbReference type="Pfam" id="PF13649"/>
    </source>
</evidence>
<dbReference type="CDD" id="cd02440">
    <property type="entry name" value="AdoMet_MTases"/>
    <property type="match status" value="1"/>
</dbReference>
<gene>
    <name evidence="2" type="ORF">GK047_21840</name>
</gene>
<dbReference type="SUPFAM" id="SSF53335">
    <property type="entry name" value="S-adenosyl-L-methionine-dependent methyltransferases"/>
    <property type="match status" value="1"/>
</dbReference>
<reference evidence="2" key="1">
    <citation type="submission" date="2020-02" db="EMBL/GenBank/DDBJ databases">
        <authorList>
            <person name="Shen X.-R."/>
            <person name="Zhang Y.-X."/>
        </authorList>
    </citation>
    <scope>NUCLEOTIDE SEQUENCE</scope>
    <source>
        <strain evidence="2">SYP-B3998</strain>
    </source>
</reference>
<accession>A0A6G4A2M8</accession>
<sequence>MNHEKEKTPLDWEHPAVYRYEQTIPLKIPGYERLYEITNRLLNAQREGKSAAADILIVGAGGGQECVALGASYGERTFTGVDPSARMLEIAARRVEEAGMKQQVTLIQGSIESLPCGRLYDAATCMLVLHFIRGMPAKRNMLHLIAERLKPGAPLFLASINGEPGTPAFDLQMLAWLKHMRDNGVSPEETERYAASFGSAYDTIPAAQVLELLNEAGFEQATSFFGSYLIDAWVATRRKE</sequence>
<feature type="domain" description="Methyltransferase" evidence="1">
    <location>
        <begin position="55"/>
        <end position="152"/>
    </location>
</feature>
<dbReference type="GO" id="GO:0008168">
    <property type="term" value="F:methyltransferase activity"/>
    <property type="evidence" value="ECO:0007669"/>
    <property type="project" value="UniProtKB-KW"/>
</dbReference>
<protein>
    <submittedName>
        <fullName evidence="2">Class I SAM-dependent methyltransferase</fullName>
    </submittedName>
</protein>
<evidence type="ECO:0000313" key="2">
    <source>
        <dbReference type="EMBL" id="NEW08642.1"/>
    </source>
</evidence>
<dbReference type="AlphaFoldDB" id="A0A6G4A2M8"/>
<keyword evidence="2" id="KW-0489">Methyltransferase</keyword>
<dbReference type="PANTHER" id="PTHR43464">
    <property type="entry name" value="METHYLTRANSFERASE"/>
    <property type="match status" value="1"/>
</dbReference>
<dbReference type="InterPro" id="IPR029063">
    <property type="entry name" value="SAM-dependent_MTases_sf"/>
</dbReference>
<dbReference type="GO" id="GO:0032259">
    <property type="term" value="P:methylation"/>
    <property type="evidence" value="ECO:0007669"/>
    <property type="project" value="UniProtKB-KW"/>
</dbReference>
<dbReference type="EMBL" id="JAAIKC010000010">
    <property type="protein sequence ID" value="NEW08642.1"/>
    <property type="molecule type" value="Genomic_DNA"/>
</dbReference>
<dbReference type="InterPro" id="IPR041698">
    <property type="entry name" value="Methyltransf_25"/>
</dbReference>
<proteinExistence type="predicted"/>
<name>A0A6G4A2M8_9BACL</name>
<dbReference type="Pfam" id="PF13649">
    <property type="entry name" value="Methyltransf_25"/>
    <property type="match status" value="1"/>
</dbReference>
<dbReference type="PANTHER" id="PTHR43464:SF58">
    <property type="entry name" value="BLR7975 PROTEIN"/>
    <property type="match status" value="1"/>
</dbReference>
<organism evidence="2">
    <name type="scientific">Paenibacillus sp. SYP-B3998</name>
    <dbReference type="NCBI Taxonomy" id="2678564"/>
    <lineage>
        <taxon>Bacteria</taxon>
        <taxon>Bacillati</taxon>
        <taxon>Bacillota</taxon>
        <taxon>Bacilli</taxon>
        <taxon>Bacillales</taxon>
        <taxon>Paenibacillaceae</taxon>
        <taxon>Paenibacillus</taxon>
    </lineage>
</organism>